<feature type="region of interest" description="Disordered" evidence="1">
    <location>
        <begin position="77"/>
        <end position="96"/>
    </location>
</feature>
<sequence>MDFFIGLLPRLSLFTADLDGLQYGLLPPCVTLDSEEDFKGDFRTPLTSSSKANNFKVDFEDFKGDFKGEDFKEDFKGDSNFKEEDFKGEDFEEDFT</sequence>
<dbReference type="AlphaFoldDB" id="A0AAE1U5E1"/>
<comment type="caution">
    <text evidence="2">The sequence shown here is derived from an EMBL/GenBank/DDBJ whole genome shotgun (WGS) entry which is preliminary data.</text>
</comment>
<evidence type="ECO:0000313" key="3">
    <source>
        <dbReference type="Proteomes" id="UP001292094"/>
    </source>
</evidence>
<gene>
    <name evidence="2" type="ORF">Pmani_021348</name>
</gene>
<reference evidence="2" key="1">
    <citation type="submission" date="2023-11" db="EMBL/GenBank/DDBJ databases">
        <title>Genome assemblies of two species of porcelain crab, Petrolisthes cinctipes and Petrolisthes manimaculis (Anomura: Porcellanidae).</title>
        <authorList>
            <person name="Angst P."/>
        </authorList>
    </citation>
    <scope>NUCLEOTIDE SEQUENCE</scope>
    <source>
        <strain evidence="2">PB745_02</strain>
        <tissue evidence="2">Gill</tissue>
    </source>
</reference>
<dbReference type="Proteomes" id="UP001292094">
    <property type="component" value="Unassembled WGS sequence"/>
</dbReference>
<evidence type="ECO:0000256" key="1">
    <source>
        <dbReference type="SAM" id="MobiDB-lite"/>
    </source>
</evidence>
<keyword evidence="3" id="KW-1185">Reference proteome</keyword>
<evidence type="ECO:0000313" key="2">
    <source>
        <dbReference type="EMBL" id="KAK4306860.1"/>
    </source>
</evidence>
<name>A0AAE1U5E1_9EUCA</name>
<feature type="compositionally biased region" description="Basic and acidic residues" evidence="1">
    <location>
        <begin position="77"/>
        <end position="89"/>
    </location>
</feature>
<protein>
    <submittedName>
        <fullName evidence="2">Uncharacterized protein</fullName>
    </submittedName>
</protein>
<accession>A0AAE1U5E1</accession>
<organism evidence="2 3">
    <name type="scientific">Petrolisthes manimaculis</name>
    <dbReference type="NCBI Taxonomy" id="1843537"/>
    <lineage>
        <taxon>Eukaryota</taxon>
        <taxon>Metazoa</taxon>
        <taxon>Ecdysozoa</taxon>
        <taxon>Arthropoda</taxon>
        <taxon>Crustacea</taxon>
        <taxon>Multicrustacea</taxon>
        <taxon>Malacostraca</taxon>
        <taxon>Eumalacostraca</taxon>
        <taxon>Eucarida</taxon>
        <taxon>Decapoda</taxon>
        <taxon>Pleocyemata</taxon>
        <taxon>Anomura</taxon>
        <taxon>Galatheoidea</taxon>
        <taxon>Porcellanidae</taxon>
        <taxon>Petrolisthes</taxon>
    </lineage>
</organism>
<dbReference type="EMBL" id="JAWZYT010002081">
    <property type="protein sequence ID" value="KAK4306860.1"/>
    <property type="molecule type" value="Genomic_DNA"/>
</dbReference>
<proteinExistence type="predicted"/>